<dbReference type="InterPro" id="IPR013103">
    <property type="entry name" value="RVT_2"/>
</dbReference>
<proteinExistence type="predicted"/>
<reference evidence="6" key="1">
    <citation type="journal article" date="2019" name="Sci. Rep.">
        <title>Draft genome of Tanacetum cinerariifolium, the natural source of mosquito coil.</title>
        <authorList>
            <person name="Yamashiro T."/>
            <person name="Shiraishi A."/>
            <person name="Satake H."/>
            <person name="Nakayama K."/>
        </authorList>
    </citation>
    <scope>NUCLEOTIDE SEQUENCE</scope>
</reference>
<evidence type="ECO:0000313" key="6">
    <source>
        <dbReference type="EMBL" id="GEU45357.1"/>
    </source>
</evidence>
<name>A0A6L2K9F2_TANCI</name>
<evidence type="ECO:0000256" key="2">
    <source>
        <dbReference type="SAM" id="MobiDB-lite"/>
    </source>
</evidence>
<feature type="domain" description="Reverse transcriptase Ty1/copia-type" evidence="3">
    <location>
        <begin position="364"/>
        <end position="527"/>
    </location>
</feature>
<feature type="domain" description="Retroviral polymerase SH3-like" evidence="5">
    <location>
        <begin position="195"/>
        <end position="239"/>
    </location>
</feature>
<feature type="compositionally biased region" description="Basic and acidic residues" evidence="2">
    <location>
        <begin position="280"/>
        <end position="293"/>
    </location>
</feature>
<feature type="compositionally biased region" description="Acidic residues" evidence="2">
    <location>
        <begin position="721"/>
        <end position="733"/>
    </location>
</feature>
<dbReference type="Pfam" id="PF22936">
    <property type="entry name" value="Pol_BBD"/>
    <property type="match status" value="1"/>
</dbReference>
<dbReference type="Pfam" id="PF07727">
    <property type="entry name" value="RVT_2"/>
    <property type="match status" value="1"/>
</dbReference>
<feature type="compositionally biased region" description="Basic and acidic residues" evidence="2">
    <location>
        <begin position="697"/>
        <end position="719"/>
    </location>
</feature>
<feature type="domain" description="Retrovirus-related Pol polyprotein from transposon TNT 1-94-like beta-barrel" evidence="4">
    <location>
        <begin position="125"/>
        <end position="159"/>
    </location>
</feature>
<protein>
    <submittedName>
        <fullName evidence="6">Putative ribonuclease H-like domain-containing protein</fullName>
    </submittedName>
</protein>
<dbReference type="EMBL" id="BKCJ010001974">
    <property type="protein sequence ID" value="GEU45357.1"/>
    <property type="molecule type" value="Genomic_DNA"/>
</dbReference>
<sequence length="733" mass="83896">MDLKWQMEMLTMRARRFLQKTGRNLGVKGLETISFDKNKVECYNFHRIGHFDRECRASKHQDNRNRETKTRTMPVHETTLNTLVSQCDGLSYDWSDQAEDGPTNFTLMVYTYSSSSSSDSEEKGVIDSGCSRHMTRNMSYLSEYEEIDGGYVTFGGDPKAEKSLAKAEAVNTACYVQNRVLVIKPHNKTPYELSLGKFNEKADEGFFIGYSTHNKAFRVFNTRTKIVEENLHITFLENKLNVIGIRPNWMFDIDSLTMSMNYQLVFTGNQANGNAGPMSSDDKDADEIPGKGDEGVKTGIFDDVYDDREVGAEADTNNLELSTVVSLILTTRVHKDHPKEQIIGDLNLATQTRRMINFSKENDMMDVQSTFLYGTIKKEVYVSQPLGFEDPHCPDKVYKVEKALCGLHQAPKSWYETLSTYLLENGFRRGTIDKTLFIKKDKGDILLVQVYVDDIIFRFTKKLLCDEFEQMMHKRFQMSSMGELTFFLVLQVKQKDDGIFISQDKYVADILKKFDFTTMKTASTPMEPNKALIKDIEAEDVPSYTKDFTSSCCEENLQILKRKSTTGGCQFLGKRLISWQCKRQTIVANFTTEAEDSYEKRLIQVIKIHTDHNVADFSQRLLITMASAIICLAKNQKINFSKYIFDNMVLDLEKAKTAQAKEIANLKKRDKKLEKKKNSKTSGLKRLWKIGSTARVESSEDKESLGDQEDASKQRRMSDNIDQDEEITLVDET</sequence>
<feature type="coiled-coil region" evidence="1">
    <location>
        <begin position="649"/>
        <end position="676"/>
    </location>
</feature>
<comment type="caution">
    <text evidence="6">The sequence shown here is derived from an EMBL/GenBank/DDBJ whole genome shotgun (WGS) entry which is preliminary data.</text>
</comment>
<organism evidence="6">
    <name type="scientific">Tanacetum cinerariifolium</name>
    <name type="common">Dalmatian daisy</name>
    <name type="synonym">Chrysanthemum cinerariifolium</name>
    <dbReference type="NCBI Taxonomy" id="118510"/>
    <lineage>
        <taxon>Eukaryota</taxon>
        <taxon>Viridiplantae</taxon>
        <taxon>Streptophyta</taxon>
        <taxon>Embryophyta</taxon>
        <taxon>Tracheophyta</taxon>
        <taxon>Spermatophyta</taxon>
        <taxon>Magnoliopsida</taxon>
        <taxon>eudicotyledons</taxon>
        <taxon>Gunneridae</taxon>
        <taxon>Pentapetalae</taxon>
        <taxon>asterids</taxon>
        <taxon>campanulids</taxon>
        <taxon>Asterales</taxon>
        <taxon>Asteraceae</taxon>
        <taxon>Asteroideae</taxon>
        <taxon>Anthemideae</taxon>
        <taxon>Anthemidinae</taxon>
        <taxon>Tanacetum</taxon>
    </lineage>
</organism>
<evidence type="ECO:0000256" key="1">
    <source>
        <dbReference type="SAM" id="Coils"/>
    </source>
</evidence>
<dbReference type="InterPro" id="IPR054722">
    <property type="entry name" value="PolX-like_BBD"/>
</dbReference>
<dbReference type="Pfam" id="PF25597">
    <property type="entry name" value="SH3_retrovirus"/>
    <property type="match status" value="1"/>
</dbReference>
<evidence type="ECO:0000259" key="4">
    <source>
        <dbReference type="Pfam" id="PF22936"/>
    </source>
</evidence>
<feature type="region of interest" description="Disordered" evidence="2">
    <location>
        <begin position="273"/>
        <end position="293"/>
    </location>
</feature>
<accession>A0A6L2K9F2</accession>
<evidence type="ECO:0000259" key="5">
    <source>
        <dbReference type="Pfam" id="PF25597"/>
    </source>
</evidence>
<dbReference type="InterPro" id="IPR057670">
    <property type="entry name" value="SH3_retrovirus"/>
</dbReference>
<dbReference type="AlphaFoldDB" id="A0A6L2K9F2"/>
<feature type="region of interest" description="Disordered" evidence="2">
    <location>
        <begin position="693"/>
        <end position="733"/>
    </location>
</feature>
<gene>
    <name evidence="6" type="ORF">Tci_017335</name>
</gene>
<keyword evidence="1" id="KW-0175">Coiled coil</keyword>
<evidence type="ECO:0000259" key="3">
    <source>
        <dbReference type="Pfam" id="PF07727"/>
    </source>
</evidence>